<sequence>MSECYLFSLISCVLCIYYRGHGVMGNIYVLSLWIGYG</sequence>
<reference evidence="1" key="1">
    <citation type="submission" date="2014-11" db="EMBL/GenBank/DDBJ databases">
        <authorList>
            <person name="Amaro Gonzalez C."/>
        </authorList>
    </citation>
    <scope>NUCLEOTIDE SEQUENCE</scope>
</reference>
<organism evidence="1">
    <name type="scientific">Anguilla anguilla</name>
    <name type="common">European freshwater eel</name>
    <name type="synonym">Muraena anguilla</name>
    <dbReference type="NCBI Taxonomy" id="7936"/>
    <lineage>
        <taxon>Eukaryota</taxon>
        <taxon>Metazoa</taxon>
        <taxon>Chordata</taxon>
        <taxon>Craniata</taxon>
        <taxon>Vertebrata</taxon>
        <taxon>Euteleostomi</taxon>
        <taxon>Actinopterygii</taxon>
        <taxon>Neopterygii</taxon>
        <taxon>Teleostei</taxon>
        <taxon>Anguilliformes</taxon>
        <taxon>Anguillidae</taxon>
        <taxon>Anguilla</taxon>
    </lineage>
</organism>
<proteinExistence type="predicted"/>
<name>A0A0E9XJA9_ANGAN</name>
<evidence type="ECO:0000313" key="1">
    <source>
        <dbReference type="EMBL" id="JAI01769.1"/>
    </source>
</evidence>
<protein>
    <submittedName>
        <fullName evidence="1">Uncharacterized protein</fullName>
    </submittedName>
</protein>
<dbReference type="EMBL" id="GBXM01006809">
    <property type="protein sequence ID" value="JAI01769.1"/>
    <property type="molecule type" value="Transcribed_RNA"/>
</dbReference>
<reference evidence="1" key="2">
    <citation type="journal article" date="2015" name="Fish Shellfish Immunol.">
        <title>Early steps in the European eel (Anguilla anguilla)-Vibrio vulnificus interaction in the gills: Role of the RtxA13 toxin.</title>
        <authorList>
            <person name="Callol A."/>
            <person name="Pajuelo D."/>
            <person name="Ebbesson L."/>
            <person name="Teles M."/>
            <person name="MacKenzie S."/>
            <person name="Amaro C."/>
        </authorList>
    </citation>
    <scope>NUCLEOTIDE SEQUENCE</scope>
</reference>
<accession>A0A0E9XJA9</accession>
<dbReference type="AlphaFoldDB" id="A0A0E9XJA9"/>